<dbReference type="Gene3D" id="3.10.10.10">
    <property type="entry name" value="HIV Type 1 Reverse Transcriptase, subunit A, domain 1"/>
    <property type="match status" value="2"/>
</dbReference>
<dbReference type="InterPro" id="IPR041577">
    <property type="entry name" value="RT_RNaseH_2"/>
</dbReference>
<evidence type="ECO:0000313" key="4">
    <source>
        <dbReference type="EMBL" id="KAE9017811.1"/>
    </source>
</evidence>
<evidence type="ECO:0008006" key="6">
    <source>
        <dbReference type="Google" id="ProtNLM"/>
    </source>
</evidence>
<dbReference type="InterPro" id="IPR051320">
    <property type="entry name" value="Viral_Replic_Matur_Polypro"/>
</dbReference>
<comment type="caution">
    <text evidence="4">The sequence shown here is derived from an EMBL/GenBank/DDBJ whole genome shotgun (WGS) entry which is preliminary data.</text>
</comment>
<dbReference type="OrthoDB" id="1909920at2759"/>
<dbReference type="FunFam" id="3.30.70.270:FF:000020">
    <property type="entry name" value="Transposon Tf2-6 polyprotein-like Protein"/>
    <property type="match status" value="1"/>
</dbReference>
<evidence type="ECO:0000259" key="2">
    <source>
        <dbReference type="Pfam" id="PF00078"/>
    </source>
</evidence>
<protein>
    <recommendedName>
        <fullName evidence="6">Reverse transcriptase domain-containing protein</fullName>
    </recommendedName>
</protein>
<feature type="domain" description="Reverse transcriptase/retrotransposon-derived protein RNase H-like" evidence="3">
    <location>
        <begin position="601"/>
        <end position="689"/>
    </location>
</feature>
<reference evidence="4 5" key="1">
    <citation type="submission" date="2018-09" db="EMBL/GenBank/DDBJ databases">
        <title>Genomic investigation of the strawberry pathogen Phytophthora fragariae indicates pathogenicity is determined by transcriptional variation in three key races.</title>
        <authorList>
            <person name="Adams T.M."/>
            <person name="Armitage A.D."/>
            <person name="Sobczyk M.K."/>
            <person name="Bates H.J."/>
            <person name="Dunwell J.M."/>
            <person name="Nellist C.F."/>
            <person name="Harrison R.J."/>
        </authorList>
    </citation>
    <scope>NUCLEOTIDE SEQUENCE [LARGE SCALE GENOMIC DNA]</scope>
    <source>
        <strain evidence="4 5">SCRP324</strain>
    </source>
</reference>
<dbReference type="InterPro" id="IPR043128">
    <property type="entry name" value="Rev_trsase/Diguanyl_cyclase"/>
</dbReference>
<gene>
    <name evidence="4" type="ORF">PR002_g13287</name>
</gene>
<evidence type="ECO:0000313" key="5">
    <source>
        <dbReference type="Proteomes" id="UP000435112"/>
    </source>
</evidence>
<dbReference type="SUPFAM" id="SSF56672">
    <property type="entry name" value="DNA/RNA polymerases"/>
    <property type="match status" value="1"/>
</dbReference>
<feature type="region of interest" description="Disordered" evidence="1">
    <location>
        <begin position="146"/>
        <end position="165"/>
    </location>
</feature>
<dbReference type="InterPro" id="IPR021109">
    <property type="entry name" value="Peptidase_aspartic_dom_sf"/>
</dbReference>
<dbReference type="InterPro" id="IPR000477">
    <property type="entry name" value="RT_dom"/>
</dbReference>
<dbReference type="Pfam" id="PF17919">
    <property type="entry name" value="RT_RNaseH_2"/>
    <property type="match status" value="1"/>
</dbReference>
<organism evidence="4 5">
    <name type="scientific">Phytophthora rubi</name>
    <dbReference type="NCBI Taxonomy" id="129364"/>
    <lineage>
        <taxon>Eukaryota</taxon>
        <taxon>Sar</taxon>
        <taxon>Stramenopiles</taxon>
        <taxon>Oomycota</taxon>
        <taxon>Peronosporomycetes</taxon>
        <taxon>Peronosporales</taxon>
        <taxon>Peronosporaceae</taxon>
        <taxon>Phytophthora</taxon>
    </lineage>
</organism>
<sequence>MNLAVKFEEFDSTEPFLVLDMDEYDLILGMPWLEKHEPWIDWRGKAIGASRPPRSDRAVVSHVPASGSSWGAREGRQGASASNEFLRVVETDDDFGRAGQGLRVQQGLLEKALSALAWTITDAGVAEGAPGVGNQVPHGEVGNIVPPRKAGNQVPPKNKAGNVVPHGIKKISGAAKVVPRDEDTRGSRRKPGLDAWPTTPVASDSEPPPKAPAAEECYHIFDGVTGRQVEARVVKITALPEVSELLNLEELAMEDFLVELKAGEIAELVLLRPESTSAELNSSSVMDKEVLEEFQRQRASRMGSGILKNPRDPVYTLVKEFEDVVSKNPPSQLPPDRGIRHVIDLVPGTKYCVTRQWPLPREQCEVIDAFFAAKAKAGMVGESKSPHSTPTFCRDGASTDADPAQGCVEHGSCTLYSALDLVDGYYQILMRQSDIPLTAVSTPSGMLWECIIMPQGLSNAPATFNRLVTQLFRPMRAFAQTYFDDIFVHSRAEAGQTAMEVHLHLRREFEVMRANKLYANIDKCVFAAEEIKVLGCFVSSAGVRADPEKMKAIAAWPPPRSQKDLRQWLGLANYLHKYSAGYAGLARPLSDLLERDTDWRWERRHQDAFDDIKASLQRAPVLALPDETRPFSVVCDASDYAIGCALLQADDQGRERVISFQSRQLKAAERNYPVHDKELLAMKYALVKF</sequence>
<dbReference type="AlphaFoldDB" id="A0A6A3LEJ0"/>
<dbReference type="PANTHER" id="PTHR33064">
    <property type="entry name" value="POL PROTEIN"/>
    <property type="match status" value="1"/>
</dbReference>
<dbReference type="CDD" id="cd00303">
    <property type="entry name" value="retropepsin_like"/>
    <property type="match status" value="1"/>
</dbReference>
<name>A0A6A3LEJ0_9STRA</name>
<dbReference type="InterPro" id="IPR043502">
    <property type="entry name" value="DNA/RNA_pol_sf"/>
</dbReference>
<proteinExistence type="predicted"/>
<dbReference type="Gene3D" id="2.40.70.10">
    <property type="entry name" value="Acid Proteases"/>
    <property type="match status" value="1"/>
</dbReference>
<accession>A0A6A3LEJ0</accession>
<evidence type="ECO:0000259" key="3">
    <source>
        <dbReference type="Pfam" id="PF17919"/>
    </source>
</evidence>
<dbReference type="Gene3D" id="3.30.70.270">
    <property type="match status" value="2"/>
</dbReference>
<dbReference type="CDD" id="cd01647">
    <property type="entry name" value="RT_LTR"/>
    <property type="match status" value="1"/>
</dbReference>
<dbReference type="EMBL" id="QXFU01000871">
    <property type="protein sequence ID" value="KAE9017811.1"/>
    <property type="molecule type" value="Genomic_DNA"/>
</dbReference>
<feature type="domain" description="Reverse transcriptase" evidence="2">
    <location>
        <begin position="395"/>
        <end position="536"/>
    </location>
</feature>
<dbReference type="Pfam" id="PF00078">
    <property type="entry name" value="RVT_1"/>
    <property type="match status" value="1"/>
</dbReference>
<feature type="region of interest" description="Disordered" evidence="1">
    <location>
        <begin position="174"/>
        <end position="213"/>
    </location>
</feature>
<evidence type="ECO:0000256" key="1">
    <source>
        <dbReference type="SAM" id="MobiDB-lite"/>
    </source>
</evidence>
<dbReference type="PANTHER" id="PTHR33064:SF39">
    <property type="match status" value="1"/>
</dbReference>
<dbReference type="Proteomes" id="UP000435112">
    <property type="component" value="Unassembled WGS sequence"/>
</dbReference>